<dbReference type="InterPro" id="IPR051610">
    <property type="entry name" value="GPI/OXD"/>
</dbReference>
<dbReference type="CDD" id="cd20304">
    <property type="entry name" value="cupin_OxDC_N"/>
    <property type="match status" value="1"/>
</dbReference>
<dbReference type="Gene3D" id="2.60.120.10">
    <property type="entry name" value="Jelly Rolls"/>
    <property type="match status" value="2"/>
</dbReference>
<keyword evidence="5" id="KW-1185">Reference proteome</keyword>
<evidence type="ECO:0000256" key="1">
    <source>
        <dbReference type="ARBA" id="ARBA00022723"/>
    </source>
</evidence>
<dbReference type="SMART" id="SM00835">
    <property type="entry name" value="Cupin_1"/>
    <property type="match status" value="2"/>
</dbReference>
<gene>
    <name evidence="4" type="primary">oxdC</name>
    <name evidence="4" type="ORF">GCM10023196_020040</name>
</gene>
<feature type="compositionally biased region" description="Basic residues" evidence="2">
    <location>
        <begin position="390"/>
        <end position="401"/>
    </location>
</feature>
<dbReference type="InterPro" id="IPR011051">
    <property type="entry name" value="RmlC_Cupin_sf"/>
</dbReference>
<comment type="caution">
    <text evidence="4">The sequence shown here is derived from an EMBL/GenBank/DDBJ whole genome shotgun (WGS) entry which is preliminary data.</text>
</comment>
<dbReference type="PANTHER" id="PTHR35848:SF9">
    <property type="entry name" value="SLL1358 PROTEIN"/>
    <property type="match status" value="1"/>
</dbReference>
<keyword evidence="1" id="KW-0479">Metal-binding</keyword>
<feature type="region of interest" description="Disordered" evidence="2">
    <location>
        <begin position="1"/>
        <end position="47"/>
    </location>
</feature>
<evidence type="ECO:0000259" key="3">
    <source>
        <dbReference type="SMART" id="SM00835"/>
    </source>
</evidence>
<dbReference type="Proteomes" id="UP001501442">
    <property type="component" value="Unassembled WGS sequence"/>
</dbReference>
<dbReference type="InterPro" id="IPR006045">
    <property type="entry name" value="Cupin_1"/>
</dbReference>
<sequence length="401" mass="45290">MVTERIRDGIPQPQRDGKGGIDTGPRNIELDRQNPDLITPPETDSGTLPNMKFSFSMAHTRIEEGGWTREVTQRELPVATTLAGVDMKLNPGAYRELHWHKQSEWGYVLEGSCRIGAVDQEGRNFLEDVQQGDLWFFPKGVPHHIQALDEGVEFLLVFDDGGFSENSTFMISDFFAHTPKNVLAKNFGWQLEQLDHLPEREKYIFPGQVPPPLAADRVFSPTGDVPRTFKHRLHTQRPMEFDGGTVRIADHSNFAATTIAAALVEIEPGGLRELHWHPTDDEWQYYISGFGRMGVFASSGLNRTFDFQAGDVGYVPFAYGHYIENLGNEPLKFLEMFRNPLFEDISAAQWMANTPPQVSADTLNLPRSMIESLPKDKRPVVAQRGDPTRPHTRPGRIAVRR</sequence>
<proteinExistence type="predicted"/>
<dbReference type="PANTHER" id="PTHR35848">
    <property type="entry name" value="OXALATE-BINDING PROTEIN"/>
    <property type="match status" value="1"/>
</dbReference>
<dbReference type="CDD" id="cd20305">
    <property type="entry name" value="cupin_OxDC_C"/>
    <property type="match status" value="1"/>
</dbReference>
<evidence type="ECO:0000256" key="2">
    <source>
        <dbReference type="SAM" id="MobiDB-lite"/>
    </source>
</evidence>
<evidence type="ECO:0000313" key="4">
    <source>
        <dbReference type="EMBL" id="GAA4623525.1"/>
    </source>
</evidence>
<dbReference type="InterPro" id="IPR017774">
    <property type="entry name" value="Bicupin_oxalate_deCO2ase/Oxase"/>
</dbReference>
<dbReference type="SUPFAM" id="SSF51182">
    <property type="entry name" value="RmlC-like cupins"/>
    <property type="match status" value="1"/>
</dbReference>
<protein>
    <submittedName>
        <fullName evidence="4">Oxalate decarboxylase</fullName>
    </submittedName>
</protein>
<reference evidence="5" key="1">
    <citation type="journal article" date="2019" name="Int. J. Syst. Evol. Microbiol.">
        <title>The Global Catalogue of Microorganisms (GCM) 10K type strain sequencing project: providing services to taxonomists for standard genome sequencing and annotation.</title>
        <authorList>
            <consortium name="The Broad Institute Genomics Platform"/>
            <consortium name="The Broad Institute Genome Sequencing Center for Infectious Disease"/>
            <person name="Wu L."/>
            <person name="Ma J."/>
        </authorList>
    </citation>
    <scope>NUCLEOTIDE SEQUENCE [LARGE SCALE GENOMIC DNA]</scope>
    <source>
        <strain evidence="5">JCM 17939</strain>
    </source>
</reference>
<name>A0ABP8U5V0_9ACTN</name>
<feature type="region of interest" description="Disordered" evidence="2">
    <location>
        <begin position="375"/>
        <end position="401"/>
    </location>
</feature>
<dbReference type="NCBIfam" id="TIGR03404">
    <property type="entry name" value="bicupin_oxalic"/>
    <property type="match status" value="1"/>
</dbReference>
<feature type="domain" description="Cupin type-1" evidence="3">
    <location>
        <begin position="231"/>
        <end position="371"/>
    </location>
</feature>
<dbReference type="InterPro" id="IPR014710">
    <property type="entry name" value="RmlC-like_jellyroll"/>
</dbReference>
<dbReference type="Pfam" id="PF00190">
    <property type="entry name" value="Cupin_1"/>
    <property type="match status" value="2"/>
</dbReference>
<evidence type="ECO:0000313" key="5">
    <source>
        <dbReference type="Proteomes" id="UP001501442"/>
    </source>
</evidence>
<dbReference type="EMBL" id="BAABHK010000002">
    <property type="protein sequence ID" value="GAA4623525.1"/>
    <property type="molecule type" value="Genomic_DNA"/>
</dbReference>
<accession>A0ABP8U5V0</accession>
<organism evidence="4 5">
    <name type="scientific">Actinoallomurus vinaceus</name>
    <dbReference type="NCBI Taxonomy" id="1080074"/>
    <lineage>
        <taxon>Bacteria</taxon>
        <taxon>Bacillati</taxon>
        <taxon>Actinomycetota</taxon>
        <taxon>Actinomycetes</taxon>
        <taxon>Streptosporangiales</taxon>
        <taxon>Thermomonosporaceae</taxon>
        <taxon>Actinoallomurus</taxon>
    </lineage>
</organism>
<feature type="domain" description="Cupin type-1" evidence="3">
    <location>
        <begin position="56"/>
        <end position="195"/>
    </location>
</feature>